<evidence type="ECO:0000313" key="2">
    <source>
        <dbReference type="EMBL" id="MCS5726992.1"/>
    </source>
</evidence>
<keyword evidence="3" id="KW-1185">Reference proteome</keyword>
<evidence type="ECO:0000256" key="1">
    <source>
        <dbReference type="SAM" id="MobiDB-lite"/>
    </source>
</evidence>
<dbReference type="EMBL" id="JANLCK010000007">
    <property type="protein sequence ID" value="MCS5726992.1"/>
    <property type="molecule type" value="Genomic_DNA"/>
</dbReference>
<dbReference type="Proteomes" id="UP001165587">
    <property type="component" value="Unassembled WGS sequence"/>
</dbReference>
<dbReference type="AlphaFoldDB" id="A0AA41XFD6"/>
<organism evidence="2 3">
    <name type="scientific">Herbiconiux oxytropis</name>
    <dbReference type="NCBI Taxonomy" id="2970915"/>
    <lineage>
        <taxon>Bacteria</taxon>
        <taxon>Bacillati</taxon>
        <taxon>Actinomycetota</taxon>
        <taxon>Actinomycetes</taxon>
        <taxon>Micrococcales</taxon>
        <taxon>Microbacteriaceae</taxon>
        <taxon>Herbiconiux</taxon>
    </lineage>
</organism>
<proteinExistence type="predicted"/>
<gene>
    <name evidence="2" type="ORF">N1028_13910</name>
</gene>
<dbReference type="RefSeq" id="WP_259529950.1">
    <property type="nucleotide sequence ID" value="NZ_JANLCK010000007.1"/>
</dbReference>
<reference evidence="2" key="1">
    <citation type="submission" date="2022-08" db="EMBL/GenBank/DDBJ databases">
        <authorList>
            <person name="Deng Y."/>
            <person name="Han X.-F."/>
            <person name="Zhang Y.-Q."/>
        </authorList>
    </citation>
    <scope>NUCLEOTIDE SEQUENCE</scope>
    <source>
        <strain evidence="2">CPCC 203407</strain>
    </source>
</reference>
<sequence length="194" mass="21464">MNAEKTTPITPDASPRTHTVSTQFYESAEPADTAKGMDTQAPGVPEGGSDLWVASHGEPHSRSLLAQREDLAPEVLAVLVHDPDPAVVAQLALNPLLSRAQIEDITARHPHLRHIFAHSASAPARHKGELPIIHVSAPNFYLFVQEVKATVPEIRALQEINREATRMRNKREPPLLWDAWMSVHSPSPFRPETR</sequence>
<name>A0AA41XFD6_9MICO</name>
<evidence type="ECO:0000313" key="3">
    <source>
        <dbReference type="Proteomes" id="UP001165587"/>
    </source>
</evidence>
<accession>A0AA41XFD6</accession>
<feature type="compositionally biased region" description="Polar residues" evidence="1">
    <location>
        <begin position="16"/>
        <end position="25"/>
    </location>
</feature>
<comment type="caution">
    <text evidence="2">The sequence shown here is derived from an EMBL/GenBank/DDBJ whole genome shotgun (WGS) entry which is preliminary data.</text>
</comment>
<feature type="region of interest" description="Disordered" evidence="1">
    <location>
        <begin position="1"/>
        <end position="39"/>
    </location>
</feature>
<protein>
    <submittedName>
        <fullName evidence="2">DUF2336 domain-containing protein</fullName>
    </submittedName>
</protein>